<gene>
    <name evidence="1" type="ORF">GTC17262_18010</name>
</gene>
<evidence type="ECO:0000313" key="1">
    <source>
        <dbReference type="EMBL" id="BFO81610.1"/>
    </source>
</evidence>
<dbReference type="InterPro" id="IPR024401">
    <property type="entry name" value="WYL_prot"/>
</dbReference>
<accession>A0AB33JIQ0</accession>
<proteinExistence type="predicted"/>
<sequence>MTATVKNTMSNIMRMAWVFVRKYGFTMSEGLKQAWLNAKLKKELGKRIVKFYFTKINGDIREAYGTLASDKIPAIAGTDNRKRNDSVQVFFDTVKGEWRCYKIANLLRIA</sequence>
<dbReference type="EMBL" id="AP035789">
    <property type="protein sequence ID" value="BFO81610.1"/>
    <property type="molecule type" value="Genomic_DNA"/>
</dbReference>
<name>A0AB33JIQ0_9BACT</name>
<reference evidence="1" key="1">
    <citation type="submission" date="2024-07" db="EMBL/GenBank/DDBJ databases">
        <title>Complete genome sequence of Prevotella sp. YM-2024 GTC17262.</title>
        <authorList>
            <person name="Hayashi M."/>
            <person name="Muto Y."/>
            <person name="Tanaka K."/>
            <person name="Niwa H."/>
        </authorList>
    </citation>
    <scope>NUCLEOTIDE SEQUENCE</scope>
    <source>
        <strain evidence="1">GTC17262</strain>
    </source>
</reference>
<protein>
    <recommendedName>
        <fullName evidence="2">DUF2693 domain-containing protein</fullName>
    </recommendedName>
</protein>
<dbReference type="AlphaFoldDB" id="A0AB33JIQ0"/>
<dbReference type="Pfam" id="PF10902">
    <property type="entry name" value="WYL_2"/>
    <property type="match status" value="1"/>
</dbReference>
<organism evidence="1">
    <name type="scientific">Prevotella sp. GTC17262</name>
    <dbReference type="NCBI Taxonomy" id="3236797"/>
    <lineage>
        <taxon>Bacteria</taxon>
        <taxon>Pseudomonadati</taxon>
        <taxon>Bacteroidota</taxon>
        <taxon>Bacteroidia</taxon>
        <taxon>Bacteroidales</taxon>
        <taxon>Prevotellaceae</taxon>
        <taxon>Prevotella</taxon>
    </lineage>
</organism>
<evidence type="ECO:0008006" key="2">
    <source>
        <dbReference type="Google" id="ProtNLM"/>
    </source>
</evidence>